<organism evidence="2 3">
    <name type="scientific">Bordetella ansorpii</name>
    <dbReference type="NCBI Taxonomy" id="288768"/>
    <lineage>
        <taxon>Bacteria</taxon>
        <taxon>Pseudomonadati</taxon>
        <taxon>Pseudomonadota</taxon>
        <taxon>Betaproteobacteria</taxon>
        <taxon>Burkholderiales</taxon>
        <taxon>Alcaligenaceae</taxon>
        <taxon>Bordetella</taxon>
    </lineage>
</organism>
<dbReference type="SMART" id="SM00901">
    <property type="entry name" value="FRG"/>
    <property type="match status" value="1"/>
</dbReference>
<feature type="domain" description="FRG" evidence="1">
    <location>
        <begin position="64"/>
        <end position="170"/>
    </location>
</feature>
<dbReference type="RefSeq" id="WP_066406819.1">
    <property type="nucleotide sequence ID" value="NZ_FKBS01000006.1"/>
</dbReference>
<gene>
    <name evidence="2" type="ORF">SAMEA1982600_00311</name>
</gene>
<evidence type="ECO:0000259" key="1">
    <source>
        <dbReference type="SMART" id="SM00901"/>
    </source>
</evidence>
<name>A0A157KFF1_9BORD</name>
<dbReference type="InterPro" id="IPR021810">
    <property type="entry name" value="T1RH-like_C"/>
</dbReference>
<dbReference type="Proteomes" id="UP000077037">
    <property type="component" value="Unassembled WGS sequence"/>
</dbReference>
<dbReference type="Pfam" id="PF08867">
    <property type="entry name" value="FRG"/>
    <property type="match status" value="1"/>
</dbReference>
<dbReference type="AlphaFoldDB" id="A0A157KFF1"/>
<dbReference type="InterPro" id="IPR014966">
    <property type="entry name" value="FRG-dom"/>
</dbReference>
<dbReference type="Pfam" id="PF11867">
    <property type="entry name" value="T1RH-like_C"/>
    <property type="match status" value="1"/>
</dbReference>
<proteinExistence type="predicted"/>
<evidence type="ECO:0000313" key="3">
    <source>
        <dbReference type="Proteomes" id="UP000077037"/>
    </source>
</evidence>
<reference evidence="2 3" key="1">
    <citation type="submission" date="2016-03" db="EMBL/GenBank/DDBJ databases">
        <authorList>
            <consortium name="Pathogen Informatics"/>
        </authorList>
    </citation>
    <scope>NUCLEOTIDE SEQUENCE [LARGE SCALE GENOMIC DNA]</scope>
    <source>
        <strain evidence="2 3">NCTC13364</strain>
    </source>
</reference>
<dbReference type="OrthoDB" id="1091301at2"/>
<sequence length="425" mass="48755">MTQQESPLPEEQRTDYFERIPVWRTGEKCFEVMADERSGRIPVTRLESWRNYAELLESPFFNRFGVQLIFRGQRRSDWSLMPTLGRLSANGIVTKNLAEAQLERFKRAIRGRLSDNSLVDENDELWSIGQHHGLMTPLLDWTYSPYVALFFAFAKADSKDEEENTYRVVYVLNKSFILENEGETGIRLWEPRKDSYGRLVNQAGLFTFSPDDATIENKLANVLADDKAFEDEELRSAAEEDQPDLLARYICKIYIRNEERDVCLRHLRRMNVHHASLFPDLIGASDYCNIATAEAEEEASLAQAAKRERSMATQVVQVPSVPSVGVVEAPIIDSEQMSFSIEAILRAHPDAQQVEPGRIALIASELSRDISKHQVVDWDKREDAQARMRNVIRVTLRKNGYPSQLRDEVVEQIMDAVKQQTGEVR</sequence>
<evidence type="ECO:0000313" key="2">
    <source>
        <dbReference type="EMBL" id="SAH82659.1"/>
    </source>
</evidence>
<protein>
    <submittedName>
        <fullName evidence="2">FRG domain</fullName>
    </submittedName>
</protein>
<accession>A0A157KFF1</accession>
<dbReference type="EMBL" id="FKBS01000006">
    <property type="protein sequence ID" value="SAH82659.1"/>
    <property type="molecule type" value="Genomic_DNA"/>
</dbReference>